<reference evidence="10 11" key="1">
    <citation type="submission" date="2015-04" db="EMBL/GenBank/DDBJ databases">
        <authorList>
            <person name="Heijne W.H."/>
            <person name="Fedorova N.D."/>
            <person name="Nierman W.C."/>
            <person name="Vollebregt A.W."/>
            <person name="Zhao Z."/>
            <person name="Wu L."/>
            <person name="Kumar M."/>
            <person name="Stam H."/>
            <person name="van den Berg M.A."/>
            <person name="Pel H.J."/>
        </authorList>
    </citation>
    <scope>NUCLEOTIDE SEQUENCE [LARGE SCALE GENOMIC DNA]</scope>
    <source>
        <strain evidence="10 11">CBS 393.64</strain>
    </source>
</reference>
<dbReference type="RefSeq" id="XP_013330553.1">
    <property type="nucleotide sequence ID" value="XM_013475099.1"/>
</dbReference>
<evidence type="ECO:0000256" key="5">
    <source>
        <dbReference type="ARBA" id="ARBA00022490"/>
    </source>
</evidence>
<evidence type="ECO:0000256" key="8">
    <source>
        <dbReference type="ARBA" id="ARBA00023242"/>
    </source>
</evidence>
<comment type="subcellular location">
    <subcellularLocation>
        <location evidence="2">Cytoplasm</location>
    </subcellularLocation>
    <subcellularLocation>
        <location evidence="3">Mitochondrion intermembrane space</location>
    </subcellularLocation>
    <subcellularLocation>
        <location evidence="1">Nucleus</location>
    </subcellularLocation>
</comment>
<dbReference type="Gene3D" id="1.10.10.140">
    <property type="entry name" value="Cytochrome c oxidase, subunit VIb"/>
    <property type="match status" value="1"/>
</dbReference>
<sequence>MGWFSFGSSDGPKSAKASDGGRIAPDRSSREQCYNSRDLFFECLDRNDILDAIKNDADARKKCGKEIAEFESACSKTWVKYFKEKRVMEYNRDKTIERIKQEDAAKVAELKAQRAQG</sequence>
<dbReference type="GO" id="GO:0005758">
    <property type="term" value="C:mitochondrial intermembrane space"/>
    <property type="evidence" value="ECO:0007669"/>
    <property type="project" value="UniProtKB-SubCell"/>
</dbReference>
<name>A0A0F4Z1G3_RASE3</name>
<evidence type="ECO:0000256" key="3">
    <source>
        <dbReference type="ARBA" id="ARBA00004569"/>
    </source>
</evidence>
<evidence type="ECO:0008006" key="12">
    <source>
        <dbReference type="Google" id="ProtNLM"/>
    </source>
</evidence>
<dbReference type="AlphaFoldDB" id="A0A0F4Z1G3"/>
<gene>
    <name evidence="10" type="ORF">T310_2033</name>
</gene>
<comment type="caution">
    <text evidence="10">The sequence shown here is derived from an EMBL/GenBank/DDBJ whole genome shotgun (WGS) entry which is preliminary data.</text>
</comment>
<accession>A0A0F4Z1G3</accession>
<keyword evidence="8" id="KW-0539">Nucleus</keyword>
<dbReference type="GeneID" id="25314384"/>
<evidence type="ECO:0000313" key="11">
    <source>
        <dbReference type="Proteomes" id="UP000053958"/>
    </source>
</evidence>
<dbReference type="SUPFAM" id="SSF47694">
    <property type="entry name" value="Cytochrome c oxidase subunit h"/>
    <property type="match status" value="1"/>
</dbReference>
<keyword evidence="5" id="KW-0963">Cytoplasm</keyword>
<organism evidence="10 11">
    <name type="scientific">Rasamsonia emersonii (strain ATCC 16479 / CBS 393.64 / IMI 116815)</name>
    <dbReference type="NCBI Taxonomy" id="1408163"/>
    <lineage>
        <taxon>Eukaryota</taxon>
        <taxon>Fungi</taxon>
        <taxon>Dikarya</taxon>
        <taxon>Ascomycota</taxon>
        <taxon>Pezizomycotina</taxon>
        <taxon>Eurotiomycetes</taxon>
        <taxon>Eurotiomycetidae</taxon>
        <taxon>Eurotiales</taxon>
        <taxon>Trichocomaceae</taxon>
        <taxon>Rasamsonia</taxon>
    </lineage>
</organism>
<dbReference type="Pfam" id="PF02297">
    <property type="entry name" value="COX6B"/>
    <property type="match status" value="1"/>
</dbReference>
<evidence type="ECO:0000256" key="9">
    <source>
        <dbReference type="SAM" id="MobiDB-lite"/>
    </source>
</evidence>
<dbReference type="PANTHER" id="PTHR47677">
    <property type="entry name" value="CYTOCHROME C OXIDASE ASSEMBLY FACTOR 6"/>
    <property type="match status" value="1"/>
</dbReference>
<dbReference type="GO" id="GO:0033617">
    <property type="term" value="P:mitochondrial respiratory chain complex IV assembly"/>
    <property type="evidence" value="ECO:0007669"/>
    <property type="project" value="TreeGrafter"/>
</dbReference>
<dbReference type="GO" id="GO:0005634">
    <property type="term" value="C:nucleus"/>
    <property type="evidence" value="ECO:0007669"/>
    <property type="project" value="UniProtKB-SubCell"/>
</dbReference>
<protein>
    <recommendedName>
        <fullName evidence="12">Cytochrome c oxidase assembly factor 6</fullName>
    </recommendedName>
</protein>
<evidence type="ECO:0000256" key="7">
    <source>
        <dbReference type="ARBA" id="ARBA00023157"/>
    </source>
</evidence>
<evidence type="ECO:0000256" key="2">
    <source>
        <dbReference type="ARBA" id="ARBA00004496"/>
    </source>
</evidence>
<keyword evidence="6" id="KW-0496">Mitochondrion</keyword>
<evidence type="ECO:0000256" key="4">
    <source>
        <dbReference type="ARBA" id="ARBA00006425"/>
    </source>
</evidence>
<dbReference type="OrthoDB" id="5545577at2759"/>
<comment type="similarity">
    <text evidence="4">Belongs to the cytochrome c oxidase subunit 6B family.</text>
</comment>
<keyword evidence="7" id="KW-1015">Disulfide bond</keyword>
<dbReference type="InterPro" id="IPR036549">
    <property type="entry name" value="CX6/COA6-like_sf"/>
</dbReference>
<evidence type="ECO:0000256" key="1">
    <source>
        <dbReference type="ARBA" id="ARBA00004123"/>
    </source>
</evidence>
<evidence type="ECO:0000313" key="10">
    <source>
        <dbReference type="EMBL" id="KKA23941.1"/>
    </source>
</evidence>
<dbReference type="EMBL" id="LASV01000081">
    <property type="protein sequence ID" value="KKA23941.1"/>
    <property type="molecule type" value="Genomic_DNA"/>
</dbReference>
<evidence type="ECO:0000256" key="6">
    <source>
        <dbReference type="ARBA" id="ARBA00023128"/>
    </source>
</evidence>
<dbReference type="FunFam" id="1.10.10.140:FF:000003">
    <property type="entry name" value="Cytochrome c oxidase assembly factor 6"/>
    <property type="match status" value="1"/>
</dbReference>
<dbReference type="InterPro" id="IPR048281">
    <property type="entry name" value="COA6_fun"/>
</dbReference>
<dbReference type="InterPro" id="IPR048280">
    <property type="entry name" value="COX6B-like"/>
</dbReference>
<feature type="region of interest" description="Disordered" evidence="9">
    <location>
        <begin position="1"/>
        <end position="29"/>
    </location>
</feature>
<keyword evidence="11" id="KW-1185">Reference proteome</keyword>
<dbReference type="PANTHER" id="PTHR47677:SF1">
    <property type="entry name" value="CYTOCHROME C OXIDASE ASSEMBLY FACTOR 6"/>
    <property type="match status" value="1"/>
</dbReference>
<proteinExistence type="inferred from homology"/>
<dbReference type="STRING" id="1408163.A0A0F4Z1G3"/>
<dbReference type="Proteomes" id="UP000053958">
    <property type="component" value="Unassembled WGS sequence"/>
</dbReference>